<dbReference type="InterPro" id="IPR003841">
    <property type="entry name" value="Na/Pi_transpt"/>
</dbReference>
<evidence type="ECO:0000256" key="2">
    <source>
        <dbReference type="ARBA" id="ARBA00022475"/>
    </source>
</evidence>
<dbReference type="PANTHER" id="PTHR10010">
    <property type="entry name" value="SOLUTE CARRIER FAMILY 34 SODIUM PHOSPHATE , MEMBER 2-RELATED"/>
    <property type="match status" value="1"/>
</dbReference>
<feature type="transmembrane region" description="Helical" evidence="6">
    <location>
        <begin position="210"/>
        <end position="230"/>
    </location>
</feature>
<keyword evidence="2" id="KW-1003">Cell membrane</keyword>
<sequence>MGILVFIKMFGAVMLLLYAVRMVRTGFERAAGPTLRRAIGKASSGPVAGALSGTAVAILLQSATAVAILAAGFATSGFISTAAGLAVLLGADLGSALVVQFLVFDLSWLVPLLLGGGAWLFLKLDARSAKQIGRILLGIAFILIALQMIGEATTPLKEARFMPQFAGFLAQDTPTAMAVGALLAFLVHSSVAAVLMIAALVQKTGLPHEAAIPLVLGANIGAGFVALWLTRGMDRKAKLLPLGNFLFRSTGAVLVMLALKFQDLPLASISNDPAQQIVAVHVLFNLLLVLVCLPLTRPVAWLVERLVPDREEQEEADRLTPQSALDKQLVGNPRLALASATRELLRMGELVEVMARPVLMMLEKGSEPEIRRLQQLDKQVNAIHSSVKLYIAEVNRGELTGEQAERSMELVGFAVNLERAGDLVAKNLLELALELQKNKISFSQEGLKELTWMHDRVLANMELALNVLVSADVASARELIAEKDKMRTLERESHNRHLERLKSKTLQSMESSNAHLEVMRSLKEINSLFAAAAVPILAREGLLRDTRLVPAE</sequence>
<comment type="subcellular location">
    <subcellularLocation>
        <location evidence="1">Cell membrane</location>
        <topology evidence="1">Multi-pass membrane protein</topology>
    </subcellularLocation>
</comment>
<evidence type="ECO:0000256" key="4">
    <source>
        <dbReference type="ARBA" id="ARBA00022989"/>
    </source>
</evidence>
<feature type="transmembrane region" description="Helical" evidence="6">
    <location>
        <begin position="175"/>
        <end position="198"/>
    </location>
</feature>
<evidence type="ECO:0000256" key="5">
    <source>
        <dbReference type="ARBA" id="ARBA00023136"/>
    </source>
</evidence>
<proteinExistence type="predicted"/>
<organism evidence="8 9">
    <name type="scientific">Roseibium aggregatum</name>
    <dbReference type="NCBI Taxonomy" id="187304"/>
    <lineage>
        <taxon>Bacteria</taxon>
        <taxon>Pseudomonadati</taxon>
        <taxon>Pseudomonadota</taxon>
        <taxon>Alphaproteobacteria</taxon>
        <taxon>Hyphomicrobiales</taxon>
        <taxon>Stappiaceae</taxon>
        <taxon>Roseibium</taxon>
    </lineage>
</organism>
<dbReference type="GO" id="GO:0005436">
    <property type="term" value="F:sodium:phosphate symporter activity"/>
    <property type="evidence" value="ECO:0007669"/>
    <property type="project" value="InterPro"/>
</dbReference>
<dbReference type="PANTHER" id="PTHR10010:SF46">
    <property type="entry name" value="SODIUM-DEPENDENT PHOSPHATE TRANSPORT PROTEIN 2B"/>
    <property type="match status" value="1"/>
</dbReference>
<dbReference type="Pfam" id="PF02690">
    <property type="entry name" value="Na_Pi_cotrans"/>
    <property type="match status" value="2"/>
</dbReference>
<keyword evidence="4 6" id="KW-1133">Transmembrane helix</keyword>
<gene>
    <name evidence="8" type="ORF">LAL4801_00938</name>
</gene>
<keyword evidence="5 6" id="KW-0472">Membrane</keyword>
<feature type="transmembrane region" description="Helical" evidence="6">
    <location>
        <begin position="44"/>
        <end position="60"/>
    </location>
</feature>
<keyword evidence="3 6" id="KW-0812">Transmembrane</keyword>
<feature type="transmembrane region" description="Helical" evidence="6">
    <location>
        <begin position="134"/>
        <end position="154"/>
    </location>
</feature>
<keyword evidence="9" id="KW-1185">Reference proteome</keyword>
<evidence type="ECO:0000256" key="3">
    <source>
        <dbReference type="ARBA" id="ARBA00022692"/>
    </source>
</evidence>
<dbReference type="NCBIfam" id="NF037997">
    <property type="entry name" value="Na_Pi_symport"/>
    <property type="match status" value="1"/>
</dbReference>
<feature type="transmembrane region" description="Helical" evidence="6">
    <location>
        <begin position="101"/>
        <end position="122"/>
    </location>
</feature>
<name>A0A0M6Y0Z5_9HYPH</name>
<dbReference type="SUPFAM" id="SSF109755">
    <property type="entry name" value="PhoU-like"/>
    <property type="match status" value="1"/>
</dbReference>
<feature type="transmembrane region" description="Helical" evidence="6">
    <location>
        <begin position="6"/>
        <end position="23"/>
    </location>
</feature>
<feature type="domain" description="PhoU" evidence="7">
    <location>
        <begin position="344"/>
        <end position="425"/>
    </location>
</feature>
<evidence type="ECO:0000259" key="7">
    <source>
        <dbReference type="Pfam" id="PF01895"/>
    </source>
</evidence>
<evidence type="ECO:0000313" key="8">
    <source>
        <dbReference type="EMBL" id="CTQ42509.1"/>
    </source>
</evidence>
<dbReference type="Gene3D" id="1.20.58.220">
    <property type="entry name" value="Phosphate transport system protein phou homolog 2, domain 2"/>
    <property type="match status" value="1"/>
</dbReference>
<accession>A0A0M6Y0Z5</accession>
<evidence type="ECO:0000256" key="6">
    <source>
        <dbReference type="SAM" id="Phobius"/>
    </source>
</evidence>
<reference evidence="9" key="1">
    <citation type="submission" date="2015-07" db="EMBL/GenBank/DDBJ databases">
        <authorList>
            <person name="Rodrigo-Torres Lidia"/>
            <person name="Arahal R.David."/>
        </authorList>
    </citation>
    <scope>NUCLEOTIDE SEQUENCE [LARGE SCALE GENOMIC DNA]</scope>
    <source>
        <strain evidence="9">CECT 4801</strain>
    </source>
</reference>
<dbReference type="InterPro" id="IPR026022">
    <property type="entry name" value="PhoU_dom"/>
</dbReference>
<dbReference type="InterPro" id="IPR038078">
    <property type="entry name" value="PhoU-like_sf"/>
</dbReference>
<dbReference type="AlphaFoldDB" id="A0A0M6Y0Z5"/>
<dbReference type="RefSeq" id="WP_055654528.1">
    <property type="nucleotide sequence ID" value="NZ_CP045622.1"/>
</dbReference>
<feature type="transmembrane region" description="Helical" evidence="6">
    <location>
        <begin position="66"/>
        <end position="89"/>
    </location>
</feature>
<dbReference type="OrthoDB" id="5778511at2"/>
<dbReference type="GO" id="GO:0044341">
    <property type="term" value="P:sodium-dependent phosphate transport"/>
    <property type="evidence" value="ECO:0007669"/>
    <property type="project" value="InterPro"/>
</dbReference>
<dbReference type="STRING" id="187304.B0E33_25465"/>
<dbReference type="EMBL" id="CXST01000001">
    <property type="protein sequence ID" value="CTQ42509.1"/>
    <property type="molecule type" value="Genomic_DNA"/>
</dbReference>
<evidence type="ECO:0000256" key="1">
    <source>
        <dbReference type="ARBA" id="ARBA00004651"/>
    </source>
</evidence>
<dbReference type="Proteomes" id="UP000048926">
    <property type="component" value="Unassembled WGS sequence"/>
</dbReference>
<protein>
    <submittedName>
        <fullName evidence="8">Na/Pi-cotransporter II-related protein</fullName>
    </submittedName>
</protein>
<dbReference type="Pfam" id="PF01895">
    <property type="entry name" value="PhoU"/>
    <property type="match status" value="1"/>
</dbReference>
<dbReference type="GO" id="GO:0005886">
    <property type="term" value="C:plasma membrane"/>
    <property type="evidence" value="ECO:0007669"/>
    <property type="project" value="UniProtKB-SubCell"/>
</dbReference>
<evidence type="ECO:0000313" key="9">
    <source>
        <dbReference type="Proteomes" id="UP000048926"/>
    </source>
</evidence>